<dbReference type="EMBL" id="CM007390">
    <property type="protein sequence ID" value="ONK56154.1"/>
    <property type="molecule type" value="Genomic_DNA"/>
</dbReference>
<proteinExistence type="predicted"/>
<dbReference type="PANTHER" id="PTHR35316:SF1">
    <property type="entry name" value="28S RIBOSOMAL S34 PROTEIN"/>
    <property type="match status" value="1"/>
</dbReference>
<evidence type="ECO:0000313" key="1">
    <source>
        <dbReference type="EMBL" id="ONK56154.1"/>
    </source>
</evidence>
<dbReference type="OrthoDB" id="16434at2759"/>
<organism evidence="1 2">
    <name type="scientific">Asparagus officinalis</name>
    <name type="common">Garden asparagus</name>
    <dbReference type="NCBI Taxonomy" id="4686"/>
    <lineage>
        <taxon>Eukaryota</taxon>
        <taxon>Viridiplantae</taxon>
        <taxon>Streptophyta</taxon>
        <taxon>Embryophyta</taxon>
        <taxon>Tracheophyta</taxon>
        <taxon>Spermatophyta</taxon>
        <taxon>Magnoliopsida</taxon>
        <taxon>Liliopsida</taxon>
        <taxon>Asparagales</taxon>
        <taxon>Asparagaceae</taxon>
        <taxon>Asparagoideae</taxon>
        <taxon>Asparagus</taxon>
    </lineage>
</organism>
<name>A0A5P1E0R0_ASPOF</name>
<reference evidence="2" key="1">
    <citation type="journal article" date="2017" name="Nat. Commun.">
        <title>The asparagus genome sheds light on the origin and evolution of a young Y chromosome.</title>
        <authorList>
            <person name="Harkess A."/>
            <person name="Zhou J."/>
            <person name="Xu C."/>
            <person name="Bowers J.E."/>
            <person name="Van der Hulst R."/>
            <person name="Ayyampalayam S."/>
            <person name="Mercati F."/>
            <person name="Riccardi P."/>
            <person name="McKain M.R."/>
            <person name="Kakrana A."/>
            <person name="Tang H."/>
            <person name="Ray J."/>
            <person name="Groenendijk J."/>
            <person name="Arikit S."/>
            <person name="Mathioni S.M."/>
            <person name="Nakano M."/>
            <person name="Shan H."/>
            <person name="Telgmann-Rauber A."/>
            <person name="Kanno A."/>
            <person name="Yue Z."/>
            <person name="Chen H."/>
            <person name="Li W."/>
            <person name="Chen Y."/>
            <person name="Xu X."/>
            <person name="Zhang Y."/>
            <person name="Luo S."/>
            <person name="Chen H."/>
            <person name="Gao J."/>
            <person name="Mao Z."/>
            <person name="Pires J.C."/>
            <person name="Luo M."/>
            <person name="Kudrna D."/>
            <person name="Wing R.A."/>
            <person name="Meyers B.C."/>
            <person name="Yi K."/>
            <person name="Kong H."/>
            <person name="Lavrijsen P."/>
            <person name="Sunseri F."/>
            <person name="Falavigna A."/>
            <person name="Ye Y."/>
            <person name="Leebens-Mack J.H."/>
            <person name="Chen G."/>
        </authorList>
    </citation>
    <scope>NUCLEOTIDE SEQUENCE [LARGE SCALE GENOMIC DNA]</scope>
    <source>
        <strain evidence="2">cv. DH0086</strain>
    </source>
</reference>
<dbReference type="AlphaFoldDB" id="A0A5P1E0R0"/>
<accession>A0A5P1E0R0</accession>
<dbReference type="GO" id="GO:0003735">
    <property type="term" value="F:structural constituent of ribosome"/>
    <property type="evidence" value="ECO:0007669"/>
    <property type="project" value="InterPro"/>
</dbReference>
<keyword evidence="2" id="KW-1185">Reference proteome</keyword>
<dbReference type="PANTHER" id="PTHR35316">
    <property type="entry name" value="28S RIBOSOMAL S34 PROTEIN"/>
    <property type="match status" value="1"/>
</dbReference>
<dbReference type="InterPro" id="IPR032053">
    <property type="entry name" value="Ribosomal_mS34"/>
</dbReference>
<gene>
    <name evidence="1" type="ORF">A4U43_C10F4700</name>
</gene>
<dbReference type="Proteomes" id="UP000243459">
    <property type="component" value="Chromosome 10"/>
</dbReference>
<protein>
    <submittedName>
        <fullName evidence="1">Uncharacterized protein</fullName>
    </submittedName>
</protein>
<sequence>MAALASRLATENAVSFLRRSFNLIRTLSTSAPPSLAVAASAAAEVAEARKSKQRKKKNLFEVAQFLPNWGIGFQMAKSHWRDVSYEITKINLYKDGRHGKAWGVRHKAGIAVADAPVKISGVHKRGWKYIADSKRKVIETKPAEEPTPA</sequence>
<dbReference type="OMA" id="AWGIAYK"/>
<dbReference type="GO" id="GO:0005739">
    <property type="term" value="C:mitochondrion"/>
    <property type="evidence" value="ECO:0007669"/>
    <property type="project" value="InterPro"/>
</dbReference>
<evidence type="ECO:0000313" key="2">
    <source>
        <dbReference type="Proteomes" id="UP000243459"/>
    </source>
</evidence>
<dbReference type="Gramene" id="ONK56154">
    <property type="protein sequence ID" value="ONK56154"/>
    <property type="gene ID" value="A4U43_C10F4700"/>
</dbReference>
<dbReference type="Pfam" id="PF16053">
    <property type="entry name" value="MRP-S34"/>
    <property type="match status" value="1"/>
</dbReference>